<reference evidence="2 3" key="1">
    <citation type="submission" date="2024-11" db="EMBL/GenBank/DDBJ databases">
        <title>Chromosome-level genome assembly of the freshwater bivalve Anodonta woodiana.</title>
        <authorList>
            <person name="Chen X."/>
        </authorList>
    </citation>
    <scope>NUCLEOTIDE SEQUENCE [LARGE SCALE GENOMIC DNA]</scope>
    <source>
        <strain evidence="2">MN2024</strain>
        <tissue evidence="2">Gills</tissue>
    </source>
</reference>
<protein>
    <submittedName>
        <fullName evidence="2">Uncharacterized protein</fullName>
    </submittedName>
</protein>
<feature type="transmembrane region" description="Helical" evidence="1">
    <location>
        <begin position="47"/>
        <end position="69"/>
    </location>
</feature>
<organism evidence="2 3">
    <name type="scientific">Sinanodonta woodiana</name>
    <name type="common">Chinese pond mussel</name>
    <name type="synonym">Anodonta woodiana</name>
    <dbReference type="NCBI Taxonomy" id="1069815"/>
    <lineage>
        <taxon>Eukaryota</taxon>
        <taxon>Metazoa</taxon>
        <taxon>Spiralia</taxon>
        <taxon>Lophotrochozoa</taxon>
        <taxon>Mollusca</taxon>
        <taxon>Bivalvia</taxon>
        <taxon>Autobranchia</taxon>
        <taxon>Heteroconchia</taxon>
        <taxon>Palaeoheterodonta</taxon>
        <taxon>Unionida</taxon>
        <taxon>Unionoidea</taxon>
        <taxon>Unionidae</taxon>
        <taxon>Unioninae</taxon>
        <taxon>Sinanodonta</taxon>
    </lineage>
</organism>
<keyword evidence="1" id="KW-1133">Transmembrane helix</keyword>
<gene>
    <name evidence="2" type="ORF">ACJMK2_003195</name>
</gene>
<name>A0ABD3XXJ0_SINWO</name>
<evidence type="ECO:0000256" key="1">
    <source>
        <dbReference type="SAM" id="Phobius"/>
    </source>
</evidence>
<sequence length="186" mass="21227">MEARKITMDLEKYFRVRRVETEEGAFLECRYKKGTQKIKFQTERENISGLTAILLGRIVFLLGRIVFIVGPNCLIFGPSWADCLGPNCLWAELSNSPINYAEKGYEIRPRGNEPVLPYGDLTICGQRAIIKEPKPIMRKITKQTGELHLSGLPLEIPLKDKEIWFEEKFGIKVENAKFGEAFGFSI</sequence>
<dbReference type="EMBL" id="JBJQND010000001">
    <property type="protein sequence ID" value="KAL3890924.1"/>
    <property type="molecule type" value="Genomic_DNA"/>
</dbReference>
<dbReference type="AlphaFoldDB" id="A0ABD3XXJ0"/>
<accession>A0ABD3XXJ0</accession>
<keyword evidence="1" id="KW-0812">Transmembrane</keyword>
<keyword evidence="1" id="KW-0472">Membrane</keyword>
<keyword evidence="3" id="KW-1185">Reference proteome</keyword>
<proteinExistence type="predicted"/>
<evidence type="ECO:0000313" key="2">
    <source>
        <dbReference type="EMBL" id="KAL3890924.1"/>
    </source>
</evidence>
<dbReference type="Proteomes" id="UP001634394">
    <property type="component" value="Unassembled WGS sequence"/>
</dbReference>
<evidence type="ECO:0000313" key="3">
    <source>
        <dbReference type="Proteomes" id="UP001634394"/>
    </source>
</evidence>
<comment type="caution">
    <text evidence="2">The sequence shown here is derived from an EMBL/GenBank/DDBJ whole genome shotgun (WGS) entry which is preliminary data.</text>
</comment>